<dbReference type="GO" id="GO:0003677">
    <property type="term" value="F:DNA binding"/>
    <property type="evidence" value="ECO:0007669"/>
    <property type="project" value="InterPro"/>
</dbReference>
<dbReference type="InterPro" id="IPR003735">
    <property type="entry name" value="Metal_Tscrpt_repr"/>
</dbReference>
<dbReference type="EMBL" id="LBTX01000003">
    <property type="protein sequence ID" value="KKQ50640.1"/>
    <property type="molecule type" value="Genomic_DNA"/>
</dbReference>
<organism evidence="1 2">
    <name type="scientific">Candidatus Shapirobacteria bacterium GW2011_GWE1_38_10</name>
    <dbReference type="NCBI Taxonomy" id="1618488"/>
    <lineage>
        <taxon>Bacteria</taxon>
        <taxon>Candidatus Shapironibacteriota</taxon>
    </lineage>
</organism>
<sequence>MTPPGGVVYDYFVKSNQQRLNNIVGQIEGVKKMMDSNTDCLKVLTQLKAIKSAVSGVMDSVVEDKFETCLNSVSKEDKKLFINLKTYVKSN</sequence>
<dbReference type="Gene3D" id="1.20.58.1000">
    <property type="entry name" value="Metal-sensitive repressor, helix protomer"/>
    <property type="match status" value="1"/>
</dbReference>
<gene>
    <name evidence="1" type="ORF">US68_C0003G0006</name>
</gene>
<dbReference type="CDD" id="cd10148">
    <property type="entry name" value="CsoR-like_DUF156"/>
    <property type="match status" value="1"/>
</dbReference>
<evidence type="ECO:0000313" key="2">
    <source>
        <dbReference type="Proteomes" id="UP000034231"/>
    </source>
</evidence>
<name>A0A0G0II22_9BACT</name>
<dbReference type="InterPro" id="IPR038390">
    <property type="entry name" value="Metal_Tscrpt_repr_sf"/>
</dbReference>
<evidence type="ECO:0000313" key="1">
    <source>
        <dbReference type="EMBL" id="KKQ50640.1"/>
    </source>
</evidence>
<dbReference type="PANTHER" id="PTHR33677">
    <property type="entry name" value="TRANSCRIPTIONAL REPRESSOR FRMR-RELATED"/>
    <property type="match status" value="1"/>
</dbReference>
<dbReference type="AlphaFoldDB" id="A0A0G0II22"/>
<reference evidence="1 2" key="1">
    <citation type="journal article" date="2015" name="Nature">
        <title>rRNA introns, odd ribosomes, and small enigmatic genomes across a large radiation of phyla.</title>
        <authorList>
            <person name="Brown C.T."/>
            <person name="Hug L.A."/>
            <person name="Thomas B.C."/>
            <person name="Sharon I."/>
            <person name="Castelle C.J."/>
            <person name="Singh A."/>
            <person name="Wilkins M.J."/>
            <person name="Williams K.H."/>
            <person name="Banfield J.F."/>
        </authorList>
    </citation>
    <scope>NUCLEOTIDE SEQUENCE [LARGE SCALE GENOMIC DNA]</scope>
</reference>
<comment type="caution">
    <text evidence="1">The sequence shown here is derived from an EMBL/GenBank/DDBJ whole genome shotgun (WGS) entry which is preliminary data.</text>
</comment>
<accession>A0A0G0II22</accession>
<protein>
    <recommendedName>
        <fullName evidence="3">Copper-sensing transcriptional repressor csoR</fullName>
    </recommendedName>
</protein>
<evidence type="ECO:0008006" key="3">
    <source>
        <dbReference type="Google" id="ProtNLM"/>
    </source>
</evidence>
<dbReference type="Proteomes" id="UP000034231">
    <property type="component" value="Unassembled WGS sequence"/>
</dbReference>
<dbReference type="GO" id="GO:0045892">
    <property type="term" value="P:negative regulation of DNA-templated transcription"/>
    <property type="evidence" value="ECO:0007669"/>
    <property type="project" value="UniProtKB-ARBA"/>
</dbReference>
<dbReference type="GO" id="GO:0046872">
    <property type="term" value="F:metal ion binding"/>
    <property type="evidence" value="ECO:0007669"/>
    <property type="project" value="InterPro"/>
</dbReference>
<proteinExistence type="predicted"/>
<dbReference type="Pfam" id="PF02583">
    <property type="entry name" value="Trns_repr_metal"/>
    <property type="match status" value="1"/>
</dbReference>